<dbReference type="RefSeq" id="WP_238478779.1">
    <property type="nucleotide sequence ID" value="NZ_CP064786.1"/>
</dbReference>
<evidence type="ECO:0000313" key="2">
    <source>
        <dbReference type="Proteomes" id="UP000663586"/>
    </source>
</evidence>
<reference evidence="1" key="1">
    <citation type="submission" date="2020-11" db="EMBL/GenBank/DDBJ databases">
        <title>Carbohydrate-dependent, anaerobic sulfur respiration: A novel catabolism in halophilic archaea.</title>
        <authorList>
            <person name="Sorokin D.Y."/>
            <person name="Messina E."/>
            <person name="Smedile F."/>
            <person name="La Cono V."/>
            <person name="Hallsworth J.E."/>
            <person name="Yakimov M.M."/>
        </authorList>
    </citation>
    <scope>NUCLEOTIDE SEQUENCE</scope>
    <source>
        <strain evidence="1">AArc-S</strain>
    </source>
</reference>
<dbReference type="InterPro" id="IPR046243">
    <property type="entry name" value="DUF6276"/>
</dbReference>
<dbReference type="KEGG" id="hara:AArcS_0433"/>
<name>A0A897MMN4_9EURY</name>
<protein>
    <recommendedName>
        <fullName evidence="3">Small CPxCG-related zinc finger protein</fullName>
    </recommendedName>
</protein>
<dbReference type="Proteomes" id="UP000663586">
    <property type="component" value="Chromosome"/>
</dbReference>
<sequence>MRCPDCGGETVVATVPERLREHVPETADRVAICSTCLSISPINESPSDSIDVSALSDAMPANSEATVGVVVLVHLLESLAHNRAAIEGVVGWLERRGVDVFLVLDRLGADPALEPDVDLERRLPQVEQFVG</sequence>
<keyword evidence="2" id="KW-1185">Reference proteome</keyword>
<dbReference type="EMBL" id="CP064786">
    <property type="protein sequence ID" value="QSG01662.1"/>
    <property type="molecule type" value="Genomic_DNA"/>
</dbReference>
<dbReference type="AlphaFoldDB" id="A0A897MMN4"/>
<gene>
    <name evidence="1" type="ORF">AArcS_0433</name>
</gene>
<dbReference type="GeneID" id="70683818"/>
<proteinExistence type="predicted"/>
<dbReference type="Pfam" id="PF19792">
    <property type="entry name" value="DUF6276"/>
    <property type="match status" value="1"/>
</dbReference>
<evidence type="ECO:0000313" key="1">
    <source>
        <dbReference type="EMBL" id="QSG01662.1"/>
    </source>
</evidence>
<accession>A0A897MMN4</accession>
<organism evidence="1 2">
    <name type="scientific">Natranaeroarchaeum sulfidigenes</name>
    <dbReference type="NCBI Taxonomy" id="2784880"/>
    <lineage>
        <taxon>Archaea</taxon>
        <taxon>Methanobacteriati</taxon>
        <taxon>Methanobacteriota</taxon>
        <taxon>Stenosarchaea group</taxon>
        <taxon>Halobacteria</taxon>
        <taxon>Halobacteriales</taxon>
        <taxon>Natronoarchaeaceae</taxon>
        <taxon>Natranaeroarchaeum</taxon>
    </lineage>
</organism>
<evidence type="ECO:0008006" key="3">
    <source>
        <dbReference type="Google" id="ProtNLM"/>
    </source>
</evidence>